<keyword evidence="3" id="KW-1185">Reference proteome</keyword>
<dbReference type="InterPro" id="IPR012337">
    <property type="entry name" value="RNaseH-like_sf"/>
</dbReference>
<dbReference type="GO" id="GO:0015074">
    <property type="term" value="P:DNA integration"/>
    <property type="evidence" value="ECO:0007669"/>
    <property type="project" value="InterPro"/>
</dbReference>
<evidence type="ECO:0000313" key="2">
    <source>
        <dbReference type="EMBL" id="MCB8876762.1"/>
    </source>
</evidence>
<dbReference type="InterPro" id="IPR050900">
    <property type="entry name" value="Transposase_IS3/IS150/IS904"/>
</dbReference>
<comment type="caution">
    <text evidence="2">The sequence shown here is derived from an EMBL/GenBank/DDBJ whole genome shotgun (WGS) entry which is preliminary data.</text>
</comment>
<dbReference type="PANTHER" id="PTHR46889">
    <property type="entry name" value="TRANSPOSASE INSF FOR INSERTION SEQUENCE IS3B-RELATED"/>
    <property type="match status" value="1"/>
</dbReference>
<sequence>MFEQNHHCYGYRRLQTSLDRQHVAISETIVQRLMKQQCLVVAKQKRHRYGSYFGEIRLAPKNLVNDEFLATAPNKKWLTDITEFQLAAGKDYLTPIIDCFDGLVAGRP</sequence>
<dbReference type="InterPro" id="IPR025948">
    <property type="entry name" value="HTH-like_dom"/>
</dbReference>
<name>A0A963YUF1_9PROT</name>
<proteinExistence type="predicted"/>
<dbReference type="SUPFAM" id="SSF53098">
    <property type="entry name" value="Ribonuclease H-like"/>
    <property type="match status" value="1"/>
</dbReference>
<evidence type="ECO:0000313" key="3">
    <source>
        <dbReference type="Proteomes" id="UP000708298"/>
    </source>
</evidence>
<dbReference type="InterPro" id="IPR001584">
    <property type="entry name" value="Integrase_cat-core"/>
</dbReference>
<dbReference type="Pfam" id="PF13276">
    <property type="entry name" value="HTH_21"/>
    <property type="match status" value="1"/>
</dbReference>
<protein>
    <submittedName>
        <fullName evidence="2">IS3 family transposase</fullName>
    </submittedName>
</protein>
<dbReference type="EMBL" id="JAESVB010000008">
    <property type="protein sequence ID" value="MCB8876762.1"/>
    <property type="molecule type" value="Genomic_DNA"/>
</dbReference>
<dbReference type="Proteomes" id="UP000708298">
    <property type="component" value="Unassembled WGS sequence"/>
</dbReference>
<reference evidence="2" key="2">
    <citation type="submission" date="2021-01" db="EMBL/GenBank/DDBJ databases">
        <authorList>
            <person name="Mieszkin S."/>
            <person name="Pouder E."/>
            <person name="Alain K."/>
        </authorList>
    </citation>
    <scope>NUCLEOTIDE SEQUENCE</scope>
    <source>
        <strain evidence="2">HW T2.11</strain>
    </source>
</reference>
<dbReference type="PANTHER" id="PTHR46889:SF4">
    <property type="entry name" value="TRANSPOSASE INSO FOR INSERTION SEQUENCE ELEMENT IS911B-RELATED"/>
    <property type="match status" value="1"/>
</dbReference>
<feature type="domain" description="Integrase catalytic" evidence="1">
    <location>
        <begin position="69"/>
        <end position="108"/>
    </location>
</feature>
<accession>A0A963YUF1</accession>
<evidence type="ECO:0000259" key="1">
    <source>
        <dbReference type="PROSITE" id="PS50994"/>
    </source>
</evidence>
<dbReference type="PROSITE" id="PS50994">
    <property type="entry name" value="INTEGRASE"/>
    <property type="match status" value="1"/>
</dbReference>
<gene>
    <name evidence="2" type="ORF">ASILVAE211_16340</name>
</gene>
<dbReference type="AlphaFoldDB" id="A0A963YUF1"/>
<organism evidence="2 3">
    <name type="scientific">Acidisoma silvae</name>
    <dbReference type="NCBI Taxonomy" id="2802396"/>
    <lineage>
        <taxon>Bacteria</taxon>
        <taxon>Pseudomonadati</taxon>
        <taxon>Pseudomonadota</taxon>
        <taxon>Alphaproteobacteria</taxon>
        <taxon>Acetobacterales</taxon>
        <taxon>Acidocellaceae</taxon>
        <taxon>Acidisoma</taxon>
    </lineage>
</organism>
<reference evidence="2" key="1">
    <citation type="journal article" date="2021" name="Microorganisms">
        <title>Acidisoma silvae sp. nov. and Acidisomacellulosilytica sp. nov., Two Acidophilic Bacteria Isolated from Decaying Wood, Hydrolyzing Cellulose and Producing Poly-3-hydroxybutyrate.</title>
        <authorList>
            <person name="Mieszkin S."/>
            <person name="Pouder E."/>
            <person name="Uroz S."/>
            <person name="Simon-Colin C."/>
            <person name="Alain K."/>
        </authorList>
    </citation>
    <scope>NUCLEOTIDE SEQUENCE</scope>
    <source>
        <strain evidence="2">HW T2.11</strain>
    </source>
</reference>